<organism evidence="1 2">
    <name type="scientific">Paramecium octaurelia</name>
    <dbReference type="NCBI Taxonomy" id="43137"/>
    <lineage>
        <taxon>Eukaryota</taxon>
        <taxon>Sar</taxon>
        <taxon>Alveolata</taxon>
        <taxon>Ciliophora</taxon>
        <taxon>Intramacronucleata</taxon>
        <taxon>Oligohymenophorea</taxon>
        <taxon>Peniculida</taxon>
        <taxon>Parameciidae</taxon>
        <taxon>Paramecium</taxon>
    </lineage>
</organism>
<evidence type="ECO:0000313" key="1">
    <source>
        <dbReference type="EMBL" id="CAD8157913.1"/>
    </source>
</evidence>
<dbReference type="AlphaFoldDB" id="A0A8S1U1R3"/>
<gene>
    <name evidence="1" type="ORF">POCTA_138.1.T0340226</name>
</gene>
<dbReference type="Proteomes" id="UP000683925">
    <property type="component" value="Unassembled WGS sequence"/>
</dbReference>
<dbReference type="EMBL" id="CAJJDP010000034">
    <property type="protein sequence ID" value="CAD8157913.1"/>
    <property type="molecule type" value="Genomic_DNA"/>
</dbReference>
<name>A0A8S1U1R3_PAROT</name>
<sequence length="106" mass="12906">MEERCVLLFFECLVNKIYECHKSIEDVCLLGHRFVKIVRRAQIYQTKNYQKDDIDDEIVNYHAIQQNHKHNKLKTYKYMQNTAMKLNLLFRLGQNEISQNFYLINF</sequence>
<comment type="caution">
    <text evidence="1">The sequence shown here is derived from an EMBL/GenBank/DDBJ whole genome shotgun (WGS) entry which is preliminary data.</text>
</comment>
<reference evidence="1" key="1">
    <citation type="submission" date="2021-01" db="EMBL/GenBank/DDBJ databases">
        <authorList>
            <consortium name="Genoscope - CEA"/>
            <person name="William W."/>
        </authorList>
    </citation>
    <scope>NUCLEOTIDE SEQUENCE</scope>
</reference>
<proteinExistence type="predicted"/>
<keyword evidence="2" id="KW-1185">Reference proteome</keyword>
<accession>A0A8S1U1R3</accession>
<protein>
    <submittedName>
        <fullName evidence="1">Uncharacterized protein</fullName>
    </submittedName>
</protein>
<evidence type="ECO:0000313" key="2">
    <source>
        <dbReference type="Proteomes" id="UP000683925"/>
    </source>
</evidence>